<feature type="chain" id="PRO_5039643594" description="Secreted protein" evidence="1">
    <location>
        <begin position="18"/>
        <end position="107"/>
    </location>
</feature>
<evidence type="ECO:0008006" key="4">
    <source>
        <dbReference type="Google" id="ProtNLM"/>
    </source>
</evidence>
<keyword evidence="1" id="KW-0732">Signal</keyword>
<keyword evidence="3" id="KW-1185">Reference proteome</keyword>
<proteinExistence type="predicted"/>
<dbReference type="AlphaFoldDB" id="A0A542ZQZ1"/>
<organism evidence="2 3">
    <name type="scientific">Propioniferax innocua</name>
    <dbReference type="NCBI Taxonomy" id="1753"/>
    <lineage>
        <taxon>Bacteria</taxon>
        <taxon>Bacillati</taxon>
        <taxon>Actinomycetota</taxon>
        <taxon>Actinomycetes</taxon>
        <taxon>Propionibacteriales</taxon>
        <taxon>Propionibacteriaceae</taxon>
        <taxon>Propioniferax</taxon>
    </lineage>
</organism>
<protein>
    <recommendedName>
        <fullName evidence="4">Secreted protein</fullName>
    </recommendedName>
</protein>
<dbReference type="RefSeq" id="WP_142092571.1">
    <property type="nucleotide sequence ID" value="NZ_BAAAMD010000001.1"/>
</dbReference>
<dbReference type="Proteomes" id="UP000316196">
    <property type="component" value="Unassembled WGS sequence"/>
</dbReference>
<feature type="signal peptide" evidence="1">
    <location>
        <begin position="1"/>
        <end position="17"/>
    </location>
</feature>
<comment type="caution">
    <text evidence="2">The sequence shown here is derived from an EMBL/GenBank/DDBJ whole genome shotgun (WGS) entry which is preliminary data.</text>
</comment>
<gene>
    <name evidence="2" type="ORF">FB460_0560</name>
</gene>
<dbReference type="EMBL" id="VFOR01000001">
    <property type="protein sequence ID" value="TQL62771.1"/>
    <property type="molecule type" value="Genomic_DNA"/>
</dbReference>
<reference evidence="2 3" key="1">
    <citation type="submission" date="2019-06" db="EMBL/GenBank/DDBJ databases">
        <title>Sequencing the genomes of 1000 actinobacteria strains.</title>
        <authorList>
            <person name="Klenk H.-P."/>
        </authorList>
    </citation>
    <scope>NUCLEOTIDE SEQUENCE [LARGE SCALE GENOMIC DNA]</scope>
    <source>
        <strain evidence="2 3">DSM 8251</strain>
    </source>
</reference>
<evidence type="ECO:0000313" key="2">
    <source>
        <dbReference type="EMBL" id="TQL62771.1"/>
    </source>
</evidence>
<accession>A0A542ZQZ1</accession>
<name>A0A542ZQZ1_9ACTN</name>
<evidence type="ECO:0000313" key="3">
    <source>
        <dbReference type="Proteomes" id="UP000316196"/>
    </source>
</evidence>
<evidence type="ECO:0000256" key="1">
    <source>
        <dbReference type="SAM" id="SignalP"/>
    </source>
</evidence>
<sequence length="107" mass="11463">MRSVWLPLSMLAAVVVAFIALNPVNGTHSECQGQTCVVTMDGIESKVNVLGVDLKFYGSDGRVAFFGAGGKSYGCQRGETVEMPQLELTCTDIGSDIVRMDVKRSTT</sequence>